<dbReference type="PIRSF" id="PIRSF037167">
    <property type="entry name" value="Mtase_YfcB_prd"/>
    <property type="match status" value="1"/>
</dbReference>
<dbReference type="PANTHER" id="PTHR47806">
    <property type="entry name" value="50S RIBOSOMAL PROTEIN L3 GLUTAMINE METHYLTRANSFERASE"/>
    <property type="match status" value="1"/>
</dbReference>
<dbReference type="PROSITE" id="PS00092">
    <property type="entry name" value="N6_MTASE"/>
    <property type="match status" value="1"/>
</dbReference>
<evidence type="ECO:0000256" key="2">
    <source>
        <dbReference type="ARBA" id="ARBA00022679"/>
    </source>
</evidence>
<evidence type="ECO:0000256" key="1">
    <source>
        <dbReference type="ARBA" id="ARBA00022603"/>
    </source>
</evidence>
<reference evidence="6 7" key="1">
    <citation type="submission" date="2018-07" db="EMBL/GenBank/DDBJ databases">
        <title>Genome sequencing of Moraxellaceae gen. HYN0046.</title>
        <authorList>
            <person name="Kim M."/>
            <person name="Yi H."/>
        </authorList>
    </citation>
    <scope>NUCLEOTIDE SEQUENCE [LARGE SCALE GENOMIC DNA]</scope>
    <source>
        <strain evidence="6 7">HYN0046</strain>
    </source>
</reference>
<dbReference type="GO" id="GO:0003676">
    <property type="term" value="F:nucleic acid binding"/>
    <property type="evidence" value="ECO:0007669"/>
    <property type="project" value="InterPro"/>
</dbReference>
<dbReference type="InterPro" id="IPR029063">
    <property type="entry name" value="SAM-dependent_MTases_sf"/>
</dbReference>
<dbReference type="InterPro" id="IPR002052">
    <property type="entry name" value="DNA_methylase_N6_adenine_CS"/>
</dbReference>
<evidence type="ECO:0000313" key="6">
    <source>
        <dbReference type="EMBL" id="AXI02859.1"/>
    </source>
</evidence>
<keyword evidence="3 4" id="KW-0949">S-adenosyl-L-methionine</keyword>
<dbReference type="Proteomes" id="UP000253940">
    <property type="component" value="Chromosome"/>
</dbReference>
<dbReference type="Pfam" id="PF05175">
    <property type="entry name" value="MTS"/>
    <property type="match status" value="1"/>
</dbReference>
<gene>
    <name evidence="4" type="primary">prmB</name>
    <name evidence="6" type="ORF">HYN46_08415</name>
</gene>
<dbReference type="InterPro" id="IPR007848">
    <property type="entry name" value="Small_mtfrase_dom"/>
</dbReference>
<dbReference type="GO" id="GO:0005829">
    <property type="term" value="C:cytosol"/>
    <property type="evidence" value="ECO:0007669"/>
    <property type="project" value="TreeGrafter"/>
</dbReference>
<dbReference type="SUPFAM" id="SSF53335">
    <property type="entry name" value="S-adenosyl-L-methionine-dependent methyltransferases"/>
    <property type="match status" value="1"/>
</dbReference>
<proteinExistence type="inferred from homology"/>
<evidence type="ECO:0000256" key="3">
    <source>
        <dbReference type="ARBA" id="ARBA00022691"/>
    </source>
</evidence>
<dbReference type="EC" id="2.1.1.298" evidence="4"/>
<keyword evidence="6" id="KW-0689">Ribosomal protein</keyword>
<accession>A0A345P6F0</accession>
<dbReference type="AlphaFoldDB" id="A0A345P6F0"/>
<name>A0A345P6F0_9GAMM</name>
<comment type="catalytic activity">
    <reaction evidence="4">
        <text>L-glutaminyl-[ribosomal protein uL3] + S-adenosyl-L-methionine = N(5)-methyl-L-glutaminyl-[ribosomal protein uL3] + S-adenosyl-L-homocysteine + H(+)</text>
        <dbReference type="Rhea" id="RHEA:45020"/>
        <dbReference type="Rhea" id="RHEA-COMP:11063"/>
        <dbReference type="Rhea" id="RHEA-COMP:11064"/>
        <dbReference type="ChEBI" id="CHEBI:15378"/>
        <dbReference type="ChEBI" id="CHEBI:30011"/>
        <dbReference type="ChEBI" id="CHEBI:57856"/>
        <dbReference type="ChEBI" id="CHEBI:59789"/>
        <dbReference type="ChEBI" id="CHEBI:61891"/>
        <dbReference type="EC" id="2.1.1.298"/>
    </reaction>
</comment>
<dbReference type="NCBIfam" id="TIGR03533">
    <property type="entry name" value="L3_gln_methyl"/>
    <property type="match status" value="1"/>
</dbReference>
<keyword evidence="2 4" id="KW-0808">Transferase</keyword>
<dbReference type="GO" id="GO:0036009">
    <property type="term" value="F:protein-glutamine N-methyltransferase activity"/>
    <property type="evidence" value="ECO:0007669"/>
    <property type="project" value="UniProtKB-UniRule"/>
</dbReference>
<dbReference type="HAMAP" id="MF_02125">
    <property type="entry name" value="L3_methyltr_PrmB"/>
    <property type="match status" value="1"/>
</dbReference>
<dbReference type="PANTHER" id="PTHR47806:SF1">
    <property type="entry name" value="RIBOSOMAL PROTEIN UL3 GLUTAMINE METHYLTRANSFERASE"/>
    <property type="match status" value="1"/>
</dbReference>
<dbReference type="GO" id="GO:0005840">
    <property type="term" value="C:ribosome"/>
    <property type="evidence" value="ECO:0007669"/>
    <property type="project" value="UniProtKB-KW"/>
</dbReference>
<keyword evidence="6" id="KW-0687">Ribonucleoprotein</keyword>
<dbReference type="InterPro" id="IPR004556">
    <property type="entry name" value="HemK-like"/>
</dbReference>
<evidence type="ECO:0000256" key="4">
    <source>
        <dbReference type="HAMAP-Rule" id="MF_02125"/>
    </source>
</evidence>
<evidence type="ECO:0000313" key="7">
    <source>
        <dbReference type="Proteomes" id="UP000253940"/>
    </source>
</evidence>
<dbReference type="Gene3D" id="3.40.50.150">
    <property type="entry name" value="Vaccinia Virus protein VP39"/>
    <property type="match status" value="1"/>
</dbReference>
<dbReference type="KEGG" id="mbah:HYN46_08415"/>
<dbReference type="GO" id="GO:0032259">
    <property type="term" value="P:methylation"/>
    <property type="evidence" value="ECO:0007669"/>
    <property type="project" value="UniProtKB-KW"/>
</dbReference>
<feature type="domain" description="Methyltransferase small" evidence="5">
    <location>
        <begin position="159"/>
        <end position="259"/>
    </location>
</feature>
<comment type="similarity">
    <text evidence="4">Belongs to the protein N5-glutamine methyltransferase family. PrmB subfamily.</text>
</comment>
<dbReference type="EMBL" id="CP031222">
    <property type="protein sequence ID" value="AXI02859.1"/>
    <property type="molecule type" value="Genomic_DNA"/>
</dbReference>
<dbReference type="NCBIfam" id="TIGR00536">
    <property type="entry name" value="hemK_fam"/>
    <property type="match status" value="1"/>
</dbReference>
<protein>
    <recommendedName>
        <fullName evidence="4">Ribosomal protein uL3 glutamine methyltransferase</fullName>
        <shortName evidence="4">uL3 MTase</shortName>
        <ecNumber evidence="4">2.1.1.298</ecNumber>
    </recommendedName>
    <alternativeName>
        <fullName evidence="4">N5-glutamine methyltransferase PrmB</fullName>
    </alternativeName>
</protein>
<organism evidence="6 7">
    <name type="scientific">Aquirhabdus parva</name>
    <dbReference type="NCBI Taxonomy" id="2283318"/>
    <lineage>
        <taxon>Bacteria</taxon>
        <taxon>Pseudomonadati</taxon>
        <taxon>Pseudomonadota</taxon>
        <taxon>Gammaproteobacteria</taxon>
        <taxon>Moraxellales</taxon>
        <taxon>Moraxellaceae</taxon>
        <taxon>Aquirhabdus</taxon>
    </lineage>
</organism>
<comment type="function">
    <text evidence="4">Methylates ribosomal protein uL3 on a specific glutamine residue.</text>
</comment>
<dbReference type="RefSeq" id="WP_114898969.1">
    <property type="nucleotide sequence ID" value="NZ_CP031222.1"/>
</dbReference>
<dbReference type="InterPro" id="IPR017127">
    <property type="entry name" value="Ribosome_uL3_MTase"/>
</dbReference>
<sequence>METLNIEREILDEAVENLHTIRDFIRFGVTALRAYEVHLGQGTEDFFAESSALVLQTLSLDWSADEQILDSRLLPSEKKQIVDLLAKRINDRVPLGYLLNVSYFCNQPYYVDERVLIPRSPIAELIQNRFAPVLTDGLGVAVDGVNRLPPVVDAAFVPERILDLCTGSGCIAIACAYAFEDAQVDGADLSRDALEVASINVEHHNKDNQVSLIQSNLFEKIPAQQQYDLIVSNPPYVDASDMADLPQEFLHEPEMALAAGRDGLDLVKHILVKAPEYLSSRGLLVVEVGNSEWALRQLFPKVPFHWLHFTQGGTGVFALTASECRQYHAQFVAALALSE</sequence>
<evidence type="ECO:0000259" key="5">
    <source>
        <dbReference type="Pfam" id="PF05175"/>
    </source>
</evidence>
<dbReference type="OrthoDB" id="9800643at2"/>
<dbReference type="CDD" id="cd02440">
    <property type="entry name" value="AdoMet_MTases"/>
    <property type="match status" value="1"/>
</dbReference>
<keyword evidence="1 4" id="KW-0489">Methyltransferase</keyword>
<keyword evidence="7" id="KW-1185">Reference proteome</keyword>